<feature type="transmembrane region" description="Helical" evidence="1">
    <location>
        <begin position="21"/>
        <end position="38"/>
    </location>
</feature>
<keyword evidence="1" id="KW-1133">Transmembrane helix</keyword>
<feature type="transmembrane region" description="Helical" evidence="1">
    <location>
        <begin position="50"/>
        <end position="71"/>
    </location>
</feature>
<dbReference type="AlphaFoldDB" id="A0A7K1LS21"/>
<dbReference type="RefSeq" id="WP_156277466.1">
    <property type="nucleotide sequence ID" value="NZ_BAABGI010000004.1"/>
</dbReference>
<dbReference type="EMBL" id="VJVW01000005">
    <property type="protein sequence ID" value="MUP43602.1"/>
    <property type="molecule type" value="Genomic_DNA"/>
</dbReference>
<keyword evidence="3" id="KW-1185">Reference proteome</keyword>
<evidence type="ECO:0000256" key="1">
    <source>
        <dbReference type="SAM" id="Phobius"/>
    </source>
</evidence>
<proteinExistence type="predicted"/>
<evidence type="ECO:0000313" key="3">
    <source>
        <dbReference type="Proteomes" id="UP000460416"/>
    </source>
</evidence>
<reference evidence="2 3" key="1">
    <citation type="submission" date="2019-07" db="EMBL/GenBank/DDBJ databases">
        <title>Gramella aestuarii sp. nov., isolated from a tidal flat, and emended description of Gramella echinicola.</title>
        <authorList>
            <person name="Liu L."/>
        </authorList>
    </citation>
    <scope>NUCLEOTIDE SEQUENCE [LARGE SCALE GENOMIC DNA]</scope>
    <source>
        <strain evidence="2 3">BS12</strain>
    </source>
</reference>
<organism evidence="2 3">
    <name type="scientific">Christiangramia aestuarii</name>
    <dbReference type="NCBI Taxonomy" id="1028746"/>
    <lineage>
        <taxon>Bacteria</taxon>
        <taxon>Pseudomonadati</taxon>
        <taxon>Bacteroidota</taxon>
        <taxon>Flavobacteriia</taxon>
        <taxon>Flavobacteriales</taxon>
        <taxon>Flavobacteriaceae</taxon>
        <taxon>Christiangramia</taxon>
    </lineage>
</organism>
<feature type="transmembrane region" description="Helical" evidence="1">
    <location>
        <begin position="91"/>
        <end position="112"/>
    </location>
</feature>
<keyword evidence="1" id="KW-0812">Transmembrane</keyword>
<gene>
    <name evidence="2" type="ORF">FLP08_13540</name>
</gene>
<keyword evidence="1" id="KW-0472">Membrane</keyword>
<accession>A0A7K1LS21</accession>
<dbReference type="Proteomes" id="UP000460416">
    <property type="component" value="Unassembled WGS sequence"/>
</dbReference>
<feature type="transmembrane region" description="Helical" evidence="1">
    <location>
        <begin position="132"/>
        <end position="150"/>
    </location>
</feature>
<dbReference type="OrthoDB" id="1441444at2"/>
<protein>
    <submittedName>
        <fullName evidence="2">Uncharacterized protein</fullName>
    </submittedName>
</protein>
<comment type="caution">
    <text evidence="2">The sequence shown here is derived from an EMBL/GenBank/DDBJ whole genome shotgun (WGS) entry which is preliminary data.</text>
</comment>
<evidence type="ECO:0000313" key="2">
    <source>
        <dbReference type="EMBL" id="MUP43602.1"/>
    </source>
</evidence>
<sequence length="168" mass="19574">MIWFNIRSLEEKLIRNEISEKTGYYYLLAFFIILSLALNNNDGPDIQDKYWRLADIVTGFLIMVFGLRTAFKINAKGDNRDFLKRYFSLSFVHGVRLAVLVFIIALFFNLMFEFAVEKTGLDLLNSAAGSDFKEFSIGLLFNILFYFLLIRSFKKINAGSEKEISFRR</sequence>
<name>A0A7K1LS21_9FLAO</name>